<keyword evidence="3" id="KW-1185">Reference proteome</keyword>
<sequence>MFDSQRVWAGTYLRGLMLTGLKRKSVQPMAAALGVPEQNLGHFVGVSSWDAWEVTPRLAARTVRVLEPTV</sequence>
<protein>
    <recommendedName>
        <fullName evidence="1">Transposase IS701-like DDE domain-containing protein</fullName>
    </recommendedName>
</protein>
<evidence type="ECO:0000259" key="1">
    <source>
        <dbReference type="Pfam" id="PF13546"/>
    </source>
</evidence>
<dbReference type="Pfam" id="PF13546">
    <property type="entry name" value="DDE_5"/>
    <property type="match status" value="1"/>
</dbReference>
<gene>
    <name evidence="2" type="ORF">AOB60_01920</name>
</gene>
<dbReference type="EMBL" id="LJSN01000002">
    <property type="protein sequence ID" value="PNE39894.1"/>
    <property type="molecule type" value="Genomic_DNA"/>
</dbReference>
<feature type="domain" description="Transposase IS701-like DDE" evidence="1">
    <location>
        <begin position="4"/>
        <end position="68"/>
    </location>
</feature>
<dbReference type="InterPro" id="IPR038721">
    <property type="entry name" value="IS701-like_DDE_dom"/>
</dbReference>
<organism evidence="2 3">
    <name type="scientific">Streptomyces noursei</name>
    <name type="common">Streptomyces albulus</name>
    <dbReference type="NCBI Taxonomy" id="1971"/>
    <lineage>
        <taxon>Bacteria</taxon>
        <taxon>Bacillati</taxon>
        <taxon>Actinomycetota</taxon>
        <taxon>Actinomycetes</taxon>
        <taxon>Kitasatosporales</taxon>
        <taxon>Streptomycetaceae</taxon>
        <taxon>Streptomyces</taxon>
    </lineage>
</organism>
<accession>A0A2N8PFU5</accession>
<proteinExistence type="predicted"/>
<evidence type="ECO:0000313" key="2">
    <source>
        <dbReference type="EMBL" id="PNE39894.1"/>
    </source>
</evidence>
<name>A0A2N8PFU5_STRNR</name>
<reference evidence="3" key="1">
    <citation type="submission" date="2015-09" db="EMBL/GenBank/DDBJ databases">
        <authorList>
            <person name="Graham D.E."/>
            <person name="Mahan K.M."/>
            <person name="Klingeman D.M."/>
            <person name="Fida T."/>
            <person name="Giannone R.J."/>
            <person name="Hettich R.L."/>
            <person name="Parry R.J."/>
            <person name="Spain J.C."/>
        </authorList>
    </citation>
    <scope>NUCLEOTIDE SEQUENCE [LARGE SCALE GENOMIC DNA]</scope>
    <source>
        <strain evidence="3">JCM 4701</strain>
    </source>
</reference>
<comment type="caution">
    <text evidence="2">The sequence shown here is derived from an EMBL/GenBank/DDBJ whole genome shotgun (WGS) entry which is preliminary data.</text>
</comment>
<dbReference type="AlphaFoldDB" id="A0A2N8PFU5"/>
<dbReference type="Proteomes" id="UP000236047">
    <property type="component" value="Unassembled WGS sequence"/>
</dbReference>
<evidence type="ECO:0000313" key="3">
    <source>
        <dbReference type="Proteomes" id="UP000236047"/>
    </source>
</evidence>